<dbReference type="InterPro" id="IPR037213">
    <property type="entry name" value="Run_dom_sf"/>
</dbReference>
<dbReference type="InterPro" id="IPR047336">
    <property type="entry name" value="RUN_FYCO1"/>
</dbReference>
<evidence type="ECO:0000313" key="9">
    <source>
        <dbReference type="Proteomes" id="UP000031443"/>
    </source>
</evidence>
<evidence type="ECO:0000259" key="6">
    <source>
        <dbReference type="PROSITE" id="PS50178"/>
    </source>
</evidence>
<dbReference type="InterPro" id="IPR000306">
    <property type="entry name" value="Znf_FYVE"/>
</dbReference>
<dbReference type="SUPFAM" id="SSF57903">
    <property type="entry name" value="FYVE/PHD zinc finger"/>
    <property type="match status" value="1"/>
</dbReference>
<name>M7B146_CHEMY</name>
<evidence type="ECO:0000256" key="3">
    <source>
        <dbReference type="ARBA" id="ARBA00022833"/>
    </source>
</evidence>
<dbReference type="InterPro" id="IPR004012">
    <property type="entry name" value="Run_dom"/>
</dbReference>
<protein>
    <submittedName>
        <fullName evidence="8">FYVE and coiled-coil domain-containing protein 1</fullName>
    </submittedName>
</protein>
<dbReference type="GO" id="GO:0005776">
    <property type="term" value="C:autophagosome"/>
    <property type="evidence" value="ECO:0007669"/>
    <property type="project" value="TreeGrafter"/>
</dbReference>
<keyword evidence="2 4" id="KW-0863">Zinc-finger</keyword>
<dbReference type="FunFam" id="1.20.58.900:FF:000010">
    <property type="entry name" value="FYVE and coiled-coil domain containing 1"/>
    <property type="match status" value="1"/>
</dbReference>
<feature type="domain" description="RUN" evidence="7">
    <location>
        <begin position="24"/>
        <end position="157"/>
    </location>
</feature>
<sequence length="1486" mass="170299">LVSCFKDAVTELSKEFREGGEPVTDDSINLQKFSYKLEYLLQFDQKEKTTLLGNRKDYWDYFCDCLAKVKGANDGIRFVKSISELRTSLGKGRAFIRYSLVHQRLADTLQQCFMHTKVTSDWYYARSPFLKSKMSSDIVGQLYELTEVQFDLASRGHDLDAAWPTFARRTLSSHGSSAYLWKPPSRSSSISSLVSNYLQTQEFPGSPDANNSLNAEHLEGFEEMRVELDQGELRQRVLQDRINQLEKENQELQGAVSLQKEQVQVEKEKSSNFSEENSRLTKMIAELQKQCEVSHSTQSTVHELQKCVQALEVNAAEQQKEYHTRLEQMESSKKDYASELQLLNQELETTRASVSMKDLCISELQTKINSTEQKNLELIAKVDAILDEKGQQTSTQYESTLKIQELLEKLHQAEKEKADIQKLNNELLSQVKTAREELQLKERAQKELESKFSCLTTDSKKENEKLLMSLEMMAKEMDTVQEALTVKGKEVAELQIQLKGSLAHVGSLEKNLEETRKAKENLQEESSCREGVLKQEARTLAEQLELLKGHLSKLSQNVHSLEEQNQKLLSSNDHLLQKVKDMEELAGQQSVALNEIGEESKKLKSENANLHQSKEKMKEKQKNLEASKASLEAELARLRASEKQLQSQIDDAMVSVDEKEKKLREQNKQLHEDLENVTRENQILEERLQSLYSEYQELRQREDAIKESLAVLQTEHKSAKQHGLQMEKILFSLKECEESLRSQVTEKDVTLQGIESQCKQLQAEIEMYRKKAESLEMEKLSMEKTCLHQIKLIESLTGEKDSVEKAQLEQAACQEKESQELASRLAVSEKQLHINQSEVSRLQAEVIDLRAKLQQTADERERMQGKLDATEAVLGEQKTLVQQLKEQSESLNRNHVQELVQCKEREETLKKEREREAHRKAELEKNVLSLREELSKVKQYLETVKMENVETNDLLHRTNTDMAELGIQICTLTSEKGDAEEKLAQVTEKLRELGEQAAKEQERLQLDISTLRQENQGLTEKLKESQVCAAAVPSLQTQLEVAEKQAQSFQETSKEELSAIKFQMSTEIINYQTKFKAVSEECEKVKKKLEEQKRQLCAAEEEIAELHAVSEECEKVKKKLEEQKRQLCAAEEEIAELHAVNTDLSSKLEHATEQLTEYESTRLKKEEEVMSLKKHLERTQKEVDKANEQVKEYGDKLNKATADRDSNDQKLLAELDDLTRTKQFLEERLIELLRDKDALWQKSDALEFQQKLCEEQRWLGDTEGNQCLGCQREFTWMMRRHHCRLCGRIFCYYCCNNYLLTKHSGKKERCCRACFNKPRVIVDYTDDSGSRASQEEPAALLNSPVSPTLEVTVTNETSKPPDDVVFDIITDEELCQVQESDSIHNESQAEVESLDQSDTDLNTAAGRLLLQREGDRLLCFLAIPQHGELTGLLMMLLSAAEGAVGELGENPKILSDQLFLPTTLHYGIHTHGALLTLSMMVSPMWM</sequence>
<dbReference type="SUPFAM" id="SSF140741">
    <property type="entry name" value="RUN domain-like"/>
    <property type="match status" value="1"/>
</dbReference>
<dbReference type="InterPro" id="IPR017455">
    <property type="entry name" value="Znf_FYVE-rel"/>
</dbReference>
<evidence type="ECO:0000256" key="2">
    <source>
        <dbReference type="ARBA" id="ARBA00022771"/>
    </source>
</evidence>
<evidence type="ECO:0000256" key="1">
    <source>
        <dbReference type="ARBA" id="ARBA00022723"/>
    </source>
</evidence>
<dbReference type="CDD" id="cd15726">
    <property type="entry name" value="FYVE_FYCO1"/>
    <property type="match status" value="1"/>
</dbReference>
<dbReference type="CDD" id="cd17698">
    <property type="entry name" value="RUN_FYCO1"/>
    <property type="match status" value="1"/>
</dbReference>
<dbReference type="SMART" id="SM00064">
    <property type="entry name" value="FYVE"/>
    <property type="match status" value="1"/>
</dbReference>
<keyword evidence="1" id="KW-0479">Metal-binding</keyword>
<dbReference type="PANTHER" id="PTHR46753:SF4">
    <property type="entry name" value="FYVE AND COILED-COIL DOMAIN AUTOPHAGY ADAPTOR 1"/>
    <property type="match status" value="1"/>
</dbReference>
<dbReference type="InterPro" id="IPR011011">
    <property type="entry name" value="Znf_FYVE_PHD"/>
</dbReference>
<dbReference type="eggNOG" id="KOG1729">
    <property type="taxonomic scope" value="Eukaryota"/>
</dbReference>
<dbReference type="PANTHER" id="PTHR46753">
    <property type="entry name" value="FYVE AND COILED-COIL DOMAIN-CONTAINING PROTEIN 1"/>
    <property type="match status" value="1"/>
</dbReference>
<dbReference type="EMBL" id="KB544907">
    <property type="protein sequence ID" value="EMP31586.1"/>
    <property type="molecule type" value="Genomic_DNA"/>
</dbReference>
<dbReference type="Proteomes" id="UP000031443">
    <property type="component" value="Unassembled WGS sequence"/>
</dbReference>
<feature type="coiled-coil region" evidence="5">
    <location>
        <begin position="839"/>
        <end position="940"/>
    </location>
</feature>
<dbReference type="GO" id="GO:0072383">
    <property type="term" value="P:plus-end-directed vesicle transport along microtubule"/>
    <property type="evidence" value="ECO:0007669"/>
    <property type="project" value="TreeGrafter"/>
</dbReference>
<proteinExistence type="predicted"/>
<dbReference type="GO" id="GO:0005770">
    <property type="term" value="C:late endosome"/>
    <property type="evidence" value="ECO:0007669"/>
    <property type="project" value="TreeGrafter"/>
</dbReference>
<dbReference type="Gene3D" id="3.30.40.10">
    <property type="entry name" value="Zinc/RING finger domain, C3HC4 (zinc finger)"/>
    <property type="match status" value="1"/>
</dbReference>
<feature type="coiled-coil region" evidence="5">
    <location>
        <begin position="505"/>
        <end position="715"/>
    </location>
</feature>
<evidence type="ECO:0000256" key="5">
    <source>
        <dbReference type="SAM" id="Coils"/>
    </source>
</evidence>
<dbReference type="Pfam" id="PF02759">
    <property type="entry name" value="RUN"/>
    <property type="match status" value="1"/>
</dbReference>
<feature type="coiled-coil region" evidence="5">
    <location>
        <begin position="228"/>
        <end position="451"/>
    </location>
</feature>
<dbReference type="InterPro" id="IPR047337">
    <property type="entry name" value="FYVE_FYCO1"/>
</dbReference>
<evidence type="ECO:0000256" key="4">
    <source>
        <dbReference type="PROSITE-ProRule" id="PRU00091"/>
    </source>
</evidence>
<keyword evidence="3" id="KW-0862">Zinc</keyword>
<accession>M7B146</accession>
<feature type="non-terminal residue" evidence="8">
    <location>
        <position position="1"/>
    </location>
</feature>
<keyword evidence="5" id="KW-0175">Coiled coil</keyword>
<feature type="coiled-coil region" evidence="5">
    <location>
        <begin position="751"/>
        <end position="785"/>
    </location>
</feature>
<dbReference type="InterPro" id="IPR013083">
    <property type="entry name" value="Znf_RING/FYVE/PHD"/>
</dbReference>
<dbReference type="PROSITE" id="PS50826">
    <property type="entry name" value="RUN"/>
    <property type="match status" value="1"/>
</dbReference>
<feature type="domain" description="FYVE-type" evidence="6">
    <location>
        <begin position="1261"/>
        <end position="1319"/>
    </location>
</feature>
<dbReference type="Gene3D" id="1.20.58.900">
    <property type="match status" value="1"/>
</dbReference>
<dbReference type="GO" id="GO:1901098">
    <property type="term" value="P:positive regulation of autophagosome maturation"/>
    <property type="evidence" value="ECO:0007669"/>
    <property type="project" value="TreeGrafter"/>
</dbReference>
<reference evidence="9" key="1">
    <citation type="journal article" date="2013" name="Nat. Genet.">
        <title>The draft genomes of soft-shell turtle and green sea turtle yield insights into the development and evolution of the turtle-specific body plan.</title>
        <authorList>
            <person name="Wang Z."/>
            <person name="Pascual-Anaya J."/>
            <person name="Zadissa A."/>
            <person name="Li W."/>
            <person name="Niimura Y."/>
            <person name="Huang Z."/>
            <person name="Li C."/>
            <person name="White S."/>
            <person name="Xiong Z."/>
            <person name="Fang D."/>
            <person name="Wang B."/>
            <person name="Ming Y."/>
            <person name="Chen Y."/>
            <person name="Zheng Y."/>
            <person name="Kuraku S."/>
            <person name="Pignatelli M."/>
            <person name="Herrero J."/>
            <person name="Beal K."/>
            <person name="Nozawa M."/>
            <person name="Li Q."/>
            <person name="Wang J."/>
            <person name="Zhang H."/>
            <person name="Yu L."/>
            <person name="Shigenobu S."/>
            <person name="Wang J."/>
            <person name="Liu J."/>
            <person name="Flicek P."/>
            <person name="Searle S."/>
            <person name="Wang J."/>
            <person name="Kuratani S."/>
            <person name="Yin Y."/>
            <person name="Aken B."/>
            <person name="Zhang G."/>
            <person name="Irie N."/>
        </authorList>
    </citation>
    <scope>NUCLEOTIDE SEQUENCE [LARGE SCALE GENOMIC DNA]</scope>
</reference>
<evidence type="ECO:0000259" key="7">
    <source>
        <dbReference type="PROSITE" id="PS50826"/>
    </source>
</evidence>
<dbReference type="PROSITE" id="PS50178">
    <property type="entry name" value="ZF_FYVE"/>
    <property type="match status" value="1"/>
</dbReference>
<evidence type="ECO:0000313" key="8">
    <source>
        <dbReference type="EMBL" id="EMP31586.1"/>
    </source>
</evidence>
<dbReference type="FunFam" id="3.30.40.10:FF:000341">
    <property type="entry name" value="FYVE and coiled-coil domain containing 1"/>
    <property type="match status" value="1"/>
</dbReference>
<dbReference type="STRING" id="8469.M7B146"/>
<organism evidence="8 9">
    <name type="scientific">Chelonia mydas</name>
    <name type="common">Green sea-turtle</name>
    <name type="synonym">Chelonia agassizi</name>
    <dbReference type="NCBI Taxonomy" id="8469"/>
    <lineage>
        <taxon>Eukaryota</taxon>
        <taxon>Metazoa</taxon>
        <taxon>Chordata</taxon>
        <taxon>Craniata</taxon>
        <taxon>Vertebrata</taxon>
        <taxon>Euteleostomi</taxon>
        <taxon>Archelosauria</taxon>
        <taxon>Testudinata</taxon>
        <taxon>Testudines</taxon>
        <taxon>Cryptodira</taxon>
        <taxon>Durocryptodira</taxon>
        <taxon>Americhelydia</taxon>
        <taxon>Chelonioidea</taxon>
        <taxon>Cheloniidae</taxon>
        <taxon>Chelonia</taxon>
    </lineage>
</organism>
<dbReference type="GO" id="GO:0005764">
    <property type="term" value="C:lysosome"/>
    <property type="evidence" value="ECO:0007669"/>
    <property type="project" value="TreeGrafter"/>
</dbReference>
<dbReference type="GO" id="GO:0008270">
    <property type="term" value="F:zinc ion binding"/>
    <property type="evidence" value="ECO:0007669"/>
    <property type="project" value="UniProtKB-KW"/>
</dbReference>
<dbReference type="Pfam" id="PF01363">
    <property type="entry name" value="FYVE"/>
    <property type="match status" value="1"/>
</dbReference>
<feature type="coiled-coil region" evidence="5">
    <location>
        <begin position="976"/>
        <end position="1235"/>
    </location>
</feature>
<keyword evidence="9" id="KW-1185">Reference proteome</keyword>
<gene>
    <name evidence="8" type="ORF">UY3_11297</name>
</gene>